<keyword evidence="3 7" id="KW-0812">Transmembrane</keyword>
<comment type="similarity">
    <text evidence="2">Belongs to the NIPA family.</text>
</comment>
<dbReference type="AlphaFoldDB" id="A0A3S5FCF6"/>
<feature type="region of interest" description="Disordered" evidence="6">
    <location>
        <begin position="207"/>
        <end position="246"/>
    </location>
</feature>
<evidence type="ECO:0000256" key="2">
    <source>
        <dbReference type="ARBA" id="ARBA00007230"/>
    </source>
</evidence>
<evidence type="ECO:0000313" key="8">
    <source>
        <dbReference type="EMBL" id="VEL12203.1"/>
    </source>
</evidence>
<evidence type="ECO:0000256" key="7">
    <source>
        <dbReference type="SAM" id="Phobius"/>
    </source>
</evidence>
<protein>
    <recommendedName>
        <fullName evidence="10">Magnesium transporter NIPA2</fullName>
    </recommendedName>
</protein>
<evidence type="ECO:0008006" key="10">
    <source>
        <dbReference type="Google" id="ProtNLM"/>
    </source>
</evidence>
<dbReference type="OrthoDB" id="6428174at2759"/>
<dbReference type="Pfam" id="PF05653">
    <property type="entry name" value="Mg_trans_NIPA"/>
    <property type="match status" value="1"/>
</dbReference>
<feature type="transmembrane region" description="Helical" evidence="7">
    <location>
        <begin position="21"/>
        <end position="46"/>
    </location>
</feature>
<organism evidence="8 9">
    <name type="scientific">Protopolystoma xenopodis</name>
    <dbReference type="NCBI Taxonomy" id="117903"/>
    <lineage>
        <taxon>Eukaryota</taxon>
        <taxon>Metazoa</taxon>
        <taxon>Spiralia</taxon>
        <taxon>Lophotrochozoa</taxon>
        <taxon>Platyhelminthes</taxon>
        <taxon>Monogenea</taxon>
        <taxon>Polyopisthocotylea</taxon>
        <taxon>Polystomatidea</taxon>
        <taxon>Polystomatidae</taxon>
        <taxon>Protopolystoma</taxon>
    </lineage>
</organism>
<name>A0A3S5FCF6_9PLAT</name>
<dbReference type="InterPro" id="IPR008521">
    <property type="entry name" value="Mg_trans_NIPA"/>
</dbReference>
<keyword evidence="5 7" id="KW-0472">Membrane</keyword>
<keyword evidence="9" id="KW-1185">Reference proteome</keyword>
<feature type="transmembrane region" description="Helical" evidence="7">
    <location>
        <begin position="58"/>
        <end position="78"/>
    </location>
</feature>
<sequence length="246" mass="27334">MIGLACSISIQMNYLNRALDIFNTSIVTPLLYVVFTGSVLVASAILFHELSSLRLEDFIGVATGLVSIVCGIFLMTVFKDLDLSLSSLNVRWFQRDSGRSADSDTPDQGEEKVRLNMGTRPVTRVRRGIDDEDEGETEKVNDDWSANRQREPLLLNNSDSQSFRKKRNLQNRCITSSPVYMSRLMKRLGSELPASTWHQEMHFLTSEFSGPPGAPPDMLKTKRRSPTSSRASTPPAPAFCAVESAA</sequence>
<accession>A0A3S5FCF6</accession>
<dbReference type="PANTHER" id="PTHR12570">
    <property type="match status" value="1"/>
</dbReference>
<evidence type="ECO:0000256" key="3">
    <source>
        <dbReference type="ARBA" id="ARBA00022692"/>
    </source>
</evidence>
<keyword evidence="4 7" id="KW-1133">Transmembrane helix</keyword>
<evidence type="ECO:0000256" key="6">
    <source>
        <dbReference type="SAM" id="MobiDB-lite"/>
    </source>
</evidence>
<proteinExistence type="inferred from homology"/>
<evidence type="ECO:0000256" key="1">
    <source>
        <dbReference type="ARBA" id="ARBA00004141"/>
    </source>
</evidence>
<evidence type="ECO:0000256" key="4">
    <source>
        <dbReference type="ARBA" id="ARBA00022989"/>
    </source>
</evidence>
<dbReference type="GO" id="GO:0015095">
    <property type="term" value="F:magnesium ion transmembrane transporter activity"/>
    <property type="evidence" value="ECO:0007669"/>
    <property type="project" value="InterPro"/>
</dbReference>
<gene>
    <name evidence="8" type="ORF">PXEA_LOCUS5643</name>
</gene>
<evidence type="ECO:0000313" key="9">
    <source>
        <dbReference type="Proteomes" id="UP000784294"/>
    </source>
</evidence>
<dbReference type="Proteomes" id="UP000784294">
    <property type="component" value="Unassembled WGS sequence"/>
</dbReference>
<dbReference type="GO" id="GO:0016020">
    <property type="term" value="C:membrane"/>
    <property type="evidence" value="ECO:0007669"/>
    <property type="project" value="UniProtKB-SubCell"/>
</dbReference>
<comment type="subcellular location">
    <subcellularLocation>
        <location evidence="1">Membrane</location>
        <topology evidence="1">Multi-pass membrane protein</topology>
    </subcellularLocation>
</comment>
<dbReference type="EMBL" id="CAAALY010014090">
    <property type="protein sequence ID" value="VEL12203.1"/>
    <property type="molecule type" value="Genomic_DNA"/>
</dbReference>
<comment type="caution">
    <text evidence="8">The sequence shown here is derived from an EMBL/GenBank/DDBJ whole genome shotgun (WGS) entry which is preliminary data.</text>
</comment>
<reference evidence="8" key="1">
    <citation type="submission" date="2018-11" db="EMBL/GenBank/DDBJ databases">
        <authorList>
            <consortium name="Pathogen Informatics"/>
        </authorList>
    </citation>
    <scope>NUCLEOTIDE SEQUENCE</scope>
</reference>
<dbReference type="PANTHER" id="PTHR12570:SF92">
    <property type="entry name" value="SPICHTHYIN, ISOFORM B"/>
    <property type="match status" value="1"/>
</dbReference>
<evidence type="ECO:0000256" key="5">
    <source>
        <dbReference type="ARBA" id="ARBA00023136"/>
    </source>
</evidence>